<organism evidence="1 2">
    <name type="scientific">Leersia perrieri</name>
    <dbReference type="NCBI Taxonomy" id="77586"/>
    <lineage>
        <taxon>Eukaryota</taxon>
        <taxon>Viridiplantae</taxon>
        <taxon>Streptophyta</taxon>
        <taxon>Embryophyta</taxon>
        <taxon>Tracheophyta</taxon>
        <taxon>Spermatophyta</taxon>
        <taxon>Magnoliopsida</taxon>
        <taxon>Liliopsida</taxon>
        <taxon>Poales</taxon>
        <taxon>Poaceae</taxon>
        <taxon>BOP clade</taxon>
        <taxon>Oryzoideae</taxon>
        <taxon>Oryzeae</taxon>
        <taxon>Oryzinae</taxon>
        <taxon>Leersia</taxon>
    </lineage>
</organism>
<evidence type="ECO:0000313" key="1">
    <source>
        <dbReference type="EnsemblPlants" id="LPERR06G10430.1"/>
    </source>
</evidence>
<accession>A0A0D9WPK1</accession>
<sequence length="63" mass="7102">MANLHPNPQRFLRPGHVVHLGVIIGSLGWTIPSHSNPRDIMKIIVLLWWSLLCRNNTGIIIAI</sequence>
<name>A0A0D9WPK1_9ORYZ</name>
<dbReference type="Proteomes" id="UP000032180">
    <property type="component" value="Chromosome 6"/>
</dbReference>
<protein>
    <submittedName>
        <fullName evidence="1">Uncharacterized protein</fullName>
    </submittedName>
</protein>
<reference evidence="1" key="3">
    <citation type="submission" date="2015-04" db="UniProtKB">
        <authorList>
            <consortium name="EnsemblPlants"/>
        </authorList>
    </citation>
    <scope>IDENTIFICATION</scope>
</reference>
<proteinExistence type="predicted"/>
<reference evidence="2" key="2">
    <citation type="submission" date="2013-12" db="EMBL/GenBank/DDBJ databases">
        <authorList>
            <person name="Yu Y."/>
            <person name="Lee S."/>
            <person name="de Baynast K."/>
            <person name="Wissotski M."/>
            <person name="Liu L."/>
            <person name="Talag J."/>
            <person name="Goicoechea J."/>
            <person name="Angelova A."/>
            <person name="Jetty R."/>
            <person name="Kudrna D."/>
            <person name="Golser W."/>
            <person name="Rivera L."/>
            <person name="Zhang J."/>
            <person name="Wing R."/>
        </authorList>
    </citation>
    <scope>NUCLEOTIDE SEQUENCE</scope>
</reference>
<reference evidence="1 2" key="1">
    <citation type="submission" date="2012-08" db="EMBL/GenBank/DDBJ databases">
        <title>Oryza genome evolution.</title>
        <authorList>
            <person name="Wing R.A."/>
        </authorList>
    </citation>
    <scope>NUCLEOTIDE SEQUENCE</scope>
</reference>
<dbReference type="AlphaFoldDB" id="A0A0D9WPK1"/>
<dbReference type="HOGENOM" id="CLU_2889022_0_0_1"/>
<evidence type="ECO:0000313" key="2">
    <source>
        <dbReference type="Proteomes" id="UP000032180"/>
    </source>
</evidence>
<keyword evidence="2" id="KW-1185">Reference proteome</keyword>
<dbReference type="EnsemblPlants" id="LPERR06G10430.1">
    <property type="protein sequence ID" value="LPERR06G10430.1"/>
    <property type="gene ID" value="LPERR06G10430"/>
</dbReference>
<dbReference type="Gramene" id="LPERR06G10430.1">
    <property type="protein sequence ID" value="LPERR06G10430.1"/>
    <property type="gene ID" value="LPERR06G10430"/>
</dbReference>